<keyword evidence="7" id="KW-0472">Membrane</keyword>
<evidence type="ECO:0000256" key="4">
    <source>
        <dbReference type="ARBA" id="ARBA00038928"/>
    </source>
</evidence>
<dbReference type="GO" id="GO:0016787">
    <property type="term" value="F:hydrolase activity"/>
    <property type="evidence" value="ECO:0007669"/>
    <property type="project" value="UniProtKB-KW"/>
</dbReference>
<gene>
    <name evidence="9" type="ORF">Cni_G06487</name>
</gene>
<comment type="catalytic activity">
    <reaction evidence="5">
        <text>[protein]-C-terminal S-[(2E,6E)-farnesyl]-L-cysteine methyl ester + H2O = [protein]-C-terminal S-[(2E,6E)-farnesyl]-L-cysteine + methanol + H(+)</text>
        <dbReference type="Rhea" id="RHEA:48520"/>
        <dbReference type="Rhea" id="RHEA-COMP:12125"/>
        <dbReference type="Rhea" id="RHEA-COMP:12126"/>
        <dbReference type="ChEBI" id="CHEBI:15377"/>
        <dbReference type="ChEBI" id="CHEBI:15378"/>
        <dbReference type="ChEBI" id="CHEBI:17790"/>
        <dbReference type="ChEBI" id="CHEBI:90510"/>
        <dbReference type="ChEBI" id="CHEBI:90511"/>
        <dbReference type="EC" id="3.1.1.n2"/>
    </reaction>
</comment>
<protein>
    <recommendedName>
        <fullName evidence="4">protein-S-isoprenylcysteine alpha-carbonyl methylesterase</fullName>
        <ecNumber evidence="4">3.1.1.n2</ecNumber>
    </recommendedName>
</protein>
<dbReference type="InterPro" id="IPR029058">
    <property type="entry name" value="AB_hydrolase_fold"/>
</dbReference>
<dbReference type="InterPro" id="IPR049492">
    <property type="entry name" value="BD-FAE-like_dom"/>
</dbReference>
<dbReference type="Proteomes" id="UP001327560">
    <property type="component" value="Chromosome 2"/>
</dbReference>
<reference evidence="9 10" key="1">
    <citation type="submission" date="2023-10" db="EMBL/GenBank/DDBJ databases">
        <title>Chromosome-scale genome assembly provides insights into flower coloration mechanisms of Canna indica.</title>
        <authorList>
            <person name="Li C."/>
        </authorList>
    </citation>
    <scope>NUCLEOTIDE SEQUENCE [LARGE SCALE GENOMIC DNA]</scope>
    <source>
        <tissue evidence="9">Flower</tissue>
    </source>
</reference>
<evidence type="ECO:0000256" key="6">
    <source>
        <dbReference type="SAM" id="MobiDB-lite"/>
    </source>
</evidence>
<evidence type="ECO:0000256" key="3">
    <source>
        <dbReference type="ARBA" id="ARBA00038028"/>
    </source>
</evidence>
<dbReference type="Pfam" id="PF20434">
    <property type="entry name" value="BD-FAE"/>
    <property type="match status" value="1"/>
</dbReference>
<feature type="compositionally biased region" description="Low complexity" evidence="6">
    <location>
        <begin position="23"/>
        <end position="37"/>
    </location>
</feature>
<comment type="similarity">
    <text evidence="3">Belongs to the AB hydrolase superfamily. Isoprenylcysteine methylesterase family.</text>
</comment>
<evidence type="ECO:0000256" key="2">
    <source>
        <dbReference type="ARBA" id="ARBA00022801"/>
    </source>
</evidence>
<evidence type="ECO:0000256" key="1">
    <source>
        <dbReference type="ARBA" id="ARBA00004653"/>
    </source>
</evidence>
<feature type="transmembrane region" description="Helical" evidence="7">
    <location>
        <begin position="171"/>
        <end position="191"/>
    </location>
</feature>
<evidence type="ECO:0000256" key="5">
    <source>
        <dbReference type="ARBA" id="ARBA00049507"/>
    </source>
</evidence>
<dbReference type="InterPro" id="IPR050300">
    <property type="entry name" value="GDXG_lipolytic_enzyme"/>
</dbReference>
<feature type="region of interest" description="Disordered" evidence="6">
    <location>
        <begin position="1"/>
        <end position="79"/>
    </location>
</feature>
<evidence type="ECO:0000259" key="8">
    <source>
        <dbReference type="Pfam" id="PF20434"/>
    </source>
</evidence>
<name>A0AAQ3Q6L2_9LILI</name>
<keyword evidence="2" id="KW-0378">Hydrolase</keyword>
<dbReference type="SUPFAM" id="SSF53474">
    <property type="entry name" value="alpha/beta-Hydrolases"/>
    <property type="match status" value="1"/>
</dbReference>
<evidence type="ECO:0000313" key="9">
    <source>
        <dbReference type="EMBL" id="WOK97779.1"/>
    </source>
</evidence>
<feature type="compositionally biased region" description="Low complexity" evidence="6">
    <location>
        <begin position="68"/>
        <end position="79"/>
    </location>
</feature>
<keyword evidence="7" id="KW-0812">Transmembrane</keyword>
<dbReference type="EC" id="3.1.1.n2" evidence="4"/>
<accession>A0AAQ3Q6L2</accession>
<dbReference type="AlphaFoldDB" id="A0AAQ3Q6L2"/>
<sequence>MPLEHLPRSPSSSLAAEAEERSASSSCSSSSVPSPSSEDAKPFHRRAPPHSGSRSGGDRSSRRRRVVSKPSLRSLSSRPSLSRSFRQDIGHAAAETYLVTRLAITLLRYLGLGYRWITKLFALVCYATLLLPGFVQVGYYYFFSSQVKRSIVYGDQPRNRLDLYLPKNADGLRPVVAFVMGGAWIIGYKAWGALLGRRLAEKGIIVACIDYRNFPQGTISNMVEDASQGISFMCNIAGSYGGDPNRGGKDELLENIVAAIYAADEVEETNIASAPLPCRLVPEFMLKLAHKISSF</sequence>
<proteinExistence type="inferred from homology"/>
<dbReference type="PANTHER" id="PTHR48081">
    <property type="entry name" value="AB HYDROLASE SUPERFAMILY PROTEIN C4A8.06C"/>
    <property type="match status" value="1"/>
</dbReference>
<feature type="domain" description="BD-FAE-like" evidence="8">
    <location>
        <begin position="161"/>
        <end position="246"/>
    </location>
</feature>
<comment type="subcellular location">
    <subcellularLocation>
        <location evidence="1">Golgi apparatus membrane</location>
        <topology evidence="1">Multi-pass membrane protein</topology>
    </subcellularLocation>
</comment>
<evidence type="ECO:0000256" key="7">
    <source>
        <dbReference type="SAM" id="Phobius"/>
    </source>
</evidence>
<keyword evidence="7" id="KW-1133">Transmembrane helix</keyword>
<feature type="transmembrane region" description="Helical" evidence="7">
    <location>
        <begin position="120"/>
        <end position="142"/>
    </location>
</feature>
<dbReference type="Gene3D" id="3.40.50.1820">
    <property type="entry name" value="alpha/beta hydrolase"/>
    <property type="match status" value="1"/>
</dbReference>
<dbReference type="PANTHER" id="PTHR48081:SF33">
    <property type="entry name" value="KYNURENINE FORMAMIDASE"/>
    <property type="match status" value="1"/>
</dbReference>
<dbReference type="GO" id="GO:0000139">
    <property type="term" value="C:Golgi membrane"/>
    <property type="evidence" value="ECO:0007669"/>
    <property type="project" value="UniProtKB-SubCell"/>
</dbReference>
<keyword evidence="10" id="KW-1185">Reference proteome</keyword>
<organism evidence="9 10">
    <name type="scientific">Canna indica</name>
    <name type="common">Indian-shot</name>
    <dbReference type="NCBI Taxonomy" id="4628"/>
    <lineage>
        <taxon>Eukaryota</taxon>
        <taxon>Viridiplantae</taxon>
        <taxon>Streptophyta</taxon>
        <taxon>Embryophyta</taxon>
        <taxon>Tracheophyta</taxon>
        <taxon>Spermatophyta</taxon>
        <taxon>Magnoliopsida</taxon>
        <taxon>Liliopsida</taxon>
        <taxon>Zingiberales</taxon>
        <taxon>Cannaceae</taxon>
        <taxon>Canna</taxon>
    </lineage>
</organism>
<evidence type="ECO:0000313" key="10">
    <source>
        <dbReference type="Proteomes" id="UP001327560"/>
    </source>
</evidence>
<dbReference type="EMBL" id="CP136891">
    <property type="protein sequence ID" value="WOK97779.1"/>
    <property type="molecule type" value="Genomic_DNA"/>
</dbReference>